<dbReference type="KEGG" id="fas:105271399"/>
<dbReference type="GeneID" id="105271399"/>
<evidence type="ECO:0000313" key="3">
    <source>
        <dbReference type="Proteomes" id="UP000694866"/>
    </source>
</evidence>
<dbReference type="Pfam" id="PF07896">
    <property type="entry name" value="DUF1674"/>
    <property type="match status" value="1"/>
</dbReference>
<keyword evidence="2" id="KW-0175">Coiled coil</keyword>
<dbReference type="RefSeq" id="XP_011311231.1">
    <property type="nucleotide sequence ID" value="XM_011312929.1"/>
</dbReference>
<feature type="coiled-coil region" evidence="2">
    <location>
        <begin position="24"/>
        <end position="51"/>
    </location>
</feature>
<organism evidence="3 4">
    <name type="scientific">Fopius arisanus</name>
    <dbReference type="NCBI Taxonomy" id="64838"/>
    <lineage>
        <taxon>Eukaryota</taxon>
        <taxon>Metazoa</taxon>
        <taxon>Ecdysozoa</taxon>
        <taxon>Arthropoda</taxon>
        <taxon>Hexapoda</taxon>
        <taxon>Insecta</taxon>
        <taxon>Pterygota</taxon>
        <taxon>Neoptera</taxon>
        <taxon>Endopterygota</taxon>
        <taxon>Hymenoptera</taxon>
        <taxon>Apocrita</taxon>
        <taxon>Ichneumonoidea</taxon>
        <taxon>Braconidae</taxon>
        <taxon>Opiinae</taxon>
        <taxon>Fopius</taxon>
    </lineage>
</organism>
<sequence>MFPRKLILRSISKNRYFNFSTGFISRNQEKVENESERMKEFREKLKSEMTADDLLLIEVDPKSGEYIPESEKNPTKWGDWQIGGRVSDF</sequence>
<proteinExistence type="inferred from homology"/>
<evidence type="ECO:0008006" key="5">
    <source>
        <dbReference type="Google" id="ProtNLM"/>
    </source>
</evidence>
<dbReference type="AlphaFoldDB" id="A0A9R1U6Y4"/>
<name>A0A9R1U6Y4_9HYME</name>
<keyword evidence="3" id="KW-1185">Reference proteome</keyword>
<dbReference type="Proteomes" id="UP000694866">
    <property type="component" value="Unplaced"/>
</dbReference>
<evidence type="ECO:0000256" key="2">
    <source>
        <dbReference type="SAM" id="Coils"/>
    </source>
</evidence>
<gene>
    <name evidence="4" type="primary">LOC105271399</name>
</gene>
<evidence type="ECO:0000256" key="1">
    <source>
        <dbReference type="ARBA" id="ARBA00005701"/>
    </source>
</evidence>
<protein>
    <recommendedName>
        <fullName evidence="5">Succinate dehydrogenase assembly factor 4, mitochondrial</fullName>
    </recommendedName>
</protein>
<comment type="similarity">
    <text evidence="1">Belongs to the SDHAF4 family.</text>
</comment>
<dbReference type="OrthoDB" id="201362at2759"/>
<dbReference type="InterPro" id="IPR012875">
    <property type="entry name" value="SDHF4"/>
</dbReference>
<evidence type="ECO:0000313" key="4">
    <source>
        <dbReference type="RefSeq" id="XP_011311231.1"/>
    </source>
</evidence>
<reference evidence="4" key="1">
    <citation type="submission" date="2025-08" db="UniProtKB">
        <authorList>
            <consortium name="RefSeq"/>
        </authorList>
    </citation>
    <scope>IDENTIFICATION</scope>
    <source>
        <strain evidence="4">USDA-PBARC FA_bdor</strain>
        <tissue evidence="4">Whole organism</tissue>
    </source>
</reference>
<accession>A0A9R1U6Y4</accession>